<feature type="compositionally biased region" description="Low complexity" evidence="1">
    <location>
        <begin position="964"/>
        <end position="1007"/>
    </location>
</feature>
<evidence type="ECO:0000313" key="3">
    <source>
        <dbReference type="Proteomes" id="UP001281761"/>
    </source>
</evidence>
<feature type="compositionally biased region" description="Polar residues" evidence="1">
    <location>
        <begin position="113"/>
        <end position="123"/>
    </location>
</feature>
<feature type="region of interest" description="Disordered" evidence="1">
    <location>
        <begin position="1"/>
        <end position="29"/>
    </location>
</feature>
<comment type="caution">
    <text evidence="2">The sequence shown here is derived from an EMBL/GenBank/DDBJ whole genome shotgun (WGS) entry which is preliminary data.</text>
</comment>
<name>A0ABQ9YKR5_9EUKA</name>
<feature type="region of interest" description="Disordered" evidence="1">
    <location>
        <begin position="545"/>
        <end position="863"/>
    </location>
</feature>
<reference evidence="2 3" key="1">
    <citation type="journal article" date="2022" name="bioRxiv">
        <title>Genomics of Preaxostyla Flagellates Illuminates Evolutionary Transitions and the Path Towards Mitochondrial Loss.</title>
        <authorList>
            <person name="Novak L.V.F."/>
            <person name="Treitli S.C."/>
            <person name="Pyrih J."/>
            <person name="Halakuc P."/>
            <person name="Pipaliya S.V."/>
            <person name="Vacek V."/>
            <person name="Brzon O."/>
            <person name="Soukal P."/>
            <person name="Eme L."/>
            <person name="Dacks J.B."/>
            <person name="Karnkowska A."/>
            <person name="Elias M."/>
            <person name="Hampl V."/>
        </authorList>
    </citation>
    <scope>NUCLEOTIDE SEQUENCE [LARGE SCALE GENOMIC DNA]</scope>
    <source>
        <strain evidence="2">NAU3</strain>
        <tissue evidence="2">Gut</tissue>
    </source>
</reference>
<organism evidence="2 3">
    <name type="scientific">Blattamonas nauphoetae</name>
    <dbReference type="NCBI Taxonomy" id="2049346"/>
    <lineage>
        <taxon>Eukaryota</taxon>
        <taxon>Metamonada</taxon>
        <taxon>Preaxostyla</taxon>
        <taxon>Oxymonadida</taxon>
        <taxon>Blattamonas</taxon>
    </lineage>
</organism>
<dbReference type="EMBL" id="JARBJD010000003">
    <property type="protein sequence ID" value="KAK2964342.1"/>
    <property type="molecule type" value="Genomic_DNA"/>
</dbReference>
<feature type="compositionally biased region" description="Polar residues" evidence="1">
    <location>
        <begin position="626"/>
        <end position="651"/>
    </location>
</feature>
<feature type="compositionally biased region" description="Basic and acidic residues" evidence="1">
    <location>
        <begin position="316"/>
        <end position="377"/>
    </location>
</feature>
<feature type="compositionally biased region" description="Low complexity" evidence="1">
    <location>
        <begin position="652"/>
        <end position="666"/>
    </location>
</feature>
<evidence type="ECO:0000313" key="2">
    <source>
        <dbReference type="EMBL" id="KAK2964342.1"/>
    </source>
</evidence>
<feature type="region of interest" description="Disordered" evidence="1">
    <location>
        <begin position="305"/>
        <end position="377"/>
    </location>
</feature>
<feature type="compositionally biased region" description="Polar residues" evidence="1">
    <location>
        <begin position="598"/>
        <end position="609"/>
    </location>
</feature>
<gene>
    <name evidence="2" type="ORF">BLNAU_873</name>
</gene>
<feature type="region of interest" description="Disordered" evidence="1">
    <location>
        <begin position="886"/>
        <end position="1109"/>
    </location>
</feature>
<feature type="compositionally biased region" description="Basic residues" evidence="1">
    <location>
        <begin position="667"/>
        <end position="683"/>
    </location>
</feature>
<feature type="compositionally biased region" description="Polar residues" evidence="1">
    <location>
        <begin position="425"/>
        <end position="436"/>
    </location>
</feature>
<feature type="compositionally biased region" description="Basic and acidic residues" evidence="1">
    <location>
        <begin position="1013"/>
        <end position="1033"/>
    </location>
</feature>
<feature type="compositionally biased region" description="Basic and acidic residues" evidence="1">
    <location>
        <begin position="828"/>
        <end position="843"/>
    </location>
</feature>
<accession>A0ABQ9YKR5</accession>
<dbReference type="Proteomes" id="UP001281761">
    <property type="component" value="Unassembled WGS sequence"/>
</dbReference>
<feature type="compositionally biased region" description="Low complexity" evidence="1">
    <location>
        <begin position="1044"/>
        <end position="1077"/>
    </location>
</feature>
<feature type="compositionally biased region" description="Polar residues" evidence="1">
    <location>
        <begin position="556"/>
        <end position="570"/>
    </location>
</feature>
<feature type="compositionally biased region" description="Polar residues" evidence="1">
    <location>
        <begin position="276"/>
        <end position="292"/>
    </location>
</feature>
<feature type="compositionally biased region" description="Basic and acidic residues" evidence="1">
    <location>
        <begin position="930"/>
        <end position="944"/>
    </location>
</feature>
<proteinExistence type="predicted"/>
<feature type="compositionally biased region" description="Basic and acidic residues" evidence="1">
    <location>
        <begin position="184"/>
        <end position="212"/>
    </location>
</feature>
<feature type="compositionally biased region" description="Basic and acidic residues" evidence="1">
    <location>
        <begin position="693"/>
        <end position="766"/>
    </location>
</feature>
<feature type="compositionally biased region" description="Polar residues" evidence="1">
    <location>
        <begin position="818"/>
        <end position="827"/>
    </location>
</feature>
<evidence type="ECO:0000256" key="1">
    <source>
        <dbReference type="SAM" id="MobiDB-lite"/>
    </source>
</evidence>
<feature type="compositionally biased region" description="Pro residues" evidence="1">
    <location>
        <begin position="953"/>
        <end position="963"/>
    </location>
</feature>
<feature type="compositionally biased region" description="Basic and acidic residues" evidence="1">
    <location>
        <begin position="545"/>
        <end position="554"/>
    </location>
</feature>
<keyword evidence="3" id="KW-1185">Reference proteome</keyword>
<sequence length="1173" mass="133653">MSNSSSPERPQETDVIVPDELSKYGLPRGNPISQKLYHVLEDQKKEQSEHDDSFHTVERYRYDESSLASSLSSSLHDETDLVNRSFVSEPTQQQLLSGDHSIAISTLQDGTLATGESSLQSGNEIEDHSIQGYPDQRHFNYDPHSPFNTGTPTALKVAQHDHSYAHPPSTSYPIAVKETPLQQEKIRRDKKPEKNQDFRKNETDRSSNRSSDRSTNSTGIPRLNQPTLTPHHPHPQQPAAQNDSESFTPELRVTPSYSTRLTPQQQPSYPIPSPKYHQQTHSSPTSPLSDSLNGKLGILQQYLKDNEPTTQPKPILRSERPHTPERSVDQLRIEAEMRRMESERRRAEEERREMEEERRMVEAQLRDAQQRRDQRQNEEKILQIEKEKEERERALFDLLSLQMTENKLIKQIVTQIVENEKKKQQPQTQTDVNRNESPLHPLPSAITVHPQSDTARAHDETATIHSTGTTTTSSTQSSHQNVIPINHFIPPTHSSYPNVHIQRQAPVVVVTRPPQSRTIPREERKPEREWVERRVVEEEWVEMRDGVREHDRKRSSTTSTIDTPRHQSSPVHHPASETVSPAQQKNRRVQFTDDDRQTTSLSGDKCSNCQKKKGPNTEPPEDRTKPTSQTTSILSESVSTPHSAKRSSQTHSPSRSNSRPRSSPSKSKTRRASKSPSRAKKGTTRNPTPLGRWTEERGRAREEAEKAKEEEEKKQAEAQRVKNLLKRMEEETKRMEQERKRLNEERKRLEKEKREVIKQREAEAQQKPKPKPKPKDKKEKYLQSLEFQPRMVAMDNERKRLTRSPSPSKTLKKKRSPSQEANPQSRSTDQKRGSPPAEKRDEQTVEAAPPQPEQSRSQPTFDFEQRLIDELLRREDELVELREAMQRQTLRRSRDEQPPLPRLSILPHRGMDSDELTGGKENAQTQHQAPDPKGESHLPKDPHLKPTSQQHPPAQPQPSPLPTQPSSLSPPSQRSTLPTSGTTHQTQSSTQSPTQSSTQSPTQSLTQPSPPLDRQHNHQRESPEQQPKDERRPRPAQPLEDQPSKPTSPSTPQSSHQTLTNRTSSTTSHRSSIQSNSPQLHKTKESSTITGSPIDKSTKQSSPKVSSEHELPLLPLFSETHGTFQLSASKIESYSFCAPLPPSDKEAMKQSLQSFELNYIPSDVLNSMIDAIS</sequence>
<feature type="compositionally biased region" description="Basic and acidic residues" evidence="1">
    <location>
        <begin position="125"/>
        <end position="141"/>
    </location>
</feature>
<feature type="region of interest" description="Disordered" evidence="1">
    <location>
        <begin position="420"/>
        <end position="458"/>
    </location>
</feature>
<feature type="region of interest" description="Disordered" evidence="1">
    <location>
        <begin position="113"/>
        <end position="293"/>
    </location>
</feature>
<protein>
    <submittedName>
        <fullName evidence="2">Uncharacterized protein</fullName>
    </submittedName>
</protein>
<feature type="compositionally biased region" description="Low complexity" evidence="1">
    <location>
        <begin position="213"/>
        <end position="230"/>
    </location>
</feature>